<feature type="region of interest" description="Disordered" evidence="1">
    <location>
        <begin position="304"/>
        <end position="328"/>
    </location>
</feature>
<dbReference type="VEuPathDB" id="FungiDB:AMAG_16413"/>
<gene>
    <name evidence="3" type="ORF">AMAG_16413</name>
</gene>
<dbReference type="Proteomes" id="UP000054350">
    <property type="component" value="Unassembled WGS sequence"/>
</dbReference>
<dbReference type="Pfam" id="PF06428">
    <property type="entry name" value="Sec2p"/>
    <property type="match status" value="1"/>
</dbReference>
<reference evidence="3 4" key="1">
    <citation type="submission" date="2009-11" db="EMBL/GenBank/DDBJ databases">
        <title>Annotation of Allomyces macrogynus ATCC 38327.</title>
        <authorList>
            <consortium name="The Broad Institute Genome Sequencing Platform"/>
            <person name="Russ C."/>
            <person name="Cuomo C."/>
            <person name="Burger G."/>
            <person name="Gray M.W."/>
            <person name="Holland P.W.H."/>
            <person name="King N."/>
            <person name="Lang F.B.F."/>
            <person name="Roger A.J."/>
            <person name="Ruiz-Trillo I."/>
            <person name="Young S.K."/>
            <person name="Zeng Q."/>
            <person name="Gargeya S."/>
            <person name="Fitzgerald M."/>
            <person name="Haas B."/>
            <person name="Abouelleil A."/>
            <person name="Alvarado L."/>
            <person name="Arachchi H.M."/>
            <person name="Berlin A."/>
            <person name="Chapman S.B."/>
            <person name="Gearin G."/>
            <person name="Goldberg J."/>
            <person name="Griggs A."/>
            <person name="Gujja S."/>
            <person name="Hansen M."/>
            <person name="Heiman D."/>
            <person name="Howarth C."/>
            <person name="Larimer J."/>
            <person name="Lui A."/>
            <person name="MacDonald P.J.P."/>
            <person name="McCowen C."/>
            <person name="Montmayeur A."/>
            <person name="Murphy C."/>
            <person name="Neiman D."/>
            <person name="Pearson M."/>
            <person name="Priest M."/>
            <person name="Roberts A."/>
            <person name="Saif S."/>
            <person name="Shea T."/>
            <person name="Sisk P."/>
            <person name="Stolte C."/>
            <person name="Sykes S."/>
            <person name="Wortman J."/>
            <person name="Nusbaum C."/>
            <person name="Birren B."/>
        </authorList>
    </citation>
    <scope>NUCLEOTIDE SEQUENCE [LARGE SCALE GENOMIC DNA]</scope>
    <source>
        <strain evidence="3 4">ATCC 38327</strain>
    </source>
</reference>
<dbReference type="SUPFAM" id="SSF144284">
    <property type="entry name" value="Sec2 N-terminal region"/>
    <property type="match status" value="1"/>
</dbReference>
<dbReference type="STRING" id="578462.A0A0L0TD37"/>
<protein>
    <recommendedName>
        <fullName evidence="2">GDP/GTP exchange factor Sec2 N-terminal domain-containing protein</fullName>
    </recommendedName>
</protein>
<keyword evidence="4" id="KW-1185">Reference proteome</keyword>
<evidence type="ECO:0000313" key="4">
    <source>
        <dbReference type="Proteomes" id="UP000054350"/>
    </source>
</evidence>
<feature type="region of interest" description="Disordered" evidence="1">
    <location>
        <begin position="152"/>
        <end position="177"/>
    </location>
</feature>
<sequence>MADLRHHPVPHAQEHALATERSGFGSHNDIFLDTMEEPPPGTTLPEPARVVDRRISTADAATVAAERVKDDAAAKPFLASPVAPVARDDEEPVDAAGWRARVAKLERHIKSLDADRADLTVHYQPRMGVTLADRGPDHVPLASLVSEVQHVRPATTTSTSVSLASSPDRAATASPDRLSPLAGMRHAAHGRSLSLSAAVGLRGSAPLLASDLSTSETDLGATTQTPSTTDLPARAGCTACRALALRLDQAADRTSQLTSQLARAVADVEAERALRARADQARDILDADLEDLTASLFAQANAMVESEARRRDEVERALRSETGAGSED</sequence>
<organism evidence="3 4">
    <name type="scientific">Allomyces macrogynus (strain ATCC 38327)</name>
    <name type="common">Allomyces javanicus var. macrogynus</name>
    <dbReference type="NCBI Taxonomy" id="578462"/>
    <lineage>
        <taxon>Eukaryota</taxon>
        <taxon>Fungi</taxon>
        <taxon>Fungi incertae sedis</taxon>
        <taxon>Blastocladiomycota</taxon>
        <taxon>Blastocladiomycetes</taxon>
        <taxon>Blastocladiales</taxon>
        <taxon>Blastocladiaceae</taxon>
        <taxon>Allomyces</taxon>
    </lineage>
</organism>
<evidence type="ECO:0000313" key="3">
    <source>
        <dbReference type="EMBL" id="KNE72652.1"/>
    </source>
</evidence>
<feature type="region of interest" description="Disordered" evidence="1">
    <location>
        <begin position="1"/>
        <end position="45"/>
    </location>
</feature>
<dbReference type="EMBL" id="GG745382">
    <property type="protein sequence ID" value="KNE72652.1"/>
    <property type="molecule type" value="Genomic_DNA"/>
</dbReference>
<feature type="compositionally biased region" description="Basic and acidic residues" evidence="1">
    <location>
        <begin position="306"/>
        <end position="319"/>
    </location>
</feature>
<accession>A0A0L0TD37</accession>
<evidence type="ECO:0000259" key="2">
    <source>
        <dbReference type="Pfam" id="PF06428"/>
    </source>
</evidence>
<dbReference type="Gene3D" id="6.10.140.910">
    <property type="match status" value="1"/>
</dbReference>
<feature type="compositionally biased region" description="Basic and acidic residues" evidence="1">
    <location>
        <begin position="1"/>
        <end position="18"/>
    </location>
</feature>
<dbReference type="InterPro" id="IPR009449">
    <property type="entry name" value="Sec2_N"/>
</dbReference>
<dbReference type="AlphaFoldDB" id="A0A0L0TD37"/>
<feature type="domain" description="GDP/GTP exchange factor Sec2 N-terminal" evidence="2">
    <location>
        <begin position="250"/>
        <end position="317"/>
    </location>
</feature>
<feature type="compositionally biased region" description="Low complexity" evidence="1">
    <location>
        <begin position="154"/>
        <end position="166"/>
    </location>
</feature>
<name>A0A0L0TD37_ALLM3</name>
<proteinExistence type="predicted"/>
<evidence type="ECO:0000256" key="1">
    <source>
        <dbReference type="SAM" id="MobiDB-lite"/>
    </source>
</evidence>
<reference evidence="4" key="2">
    <citation type="submission" date="2009-11" db="EMBL/GenBank/DDBJ databases">
        <title>The Genome Sequence of Allomyces macrogynus strain ATCC 38327.</title>
        <authorList>
            <consortium name="The Broad Institute Genome Sequencing Platform"/>
            <person name="Russ C."/>
            <person name="Cuomo C."/>
            <person name="Shea T."/>
            <person name="Young S.K."/>
            <person name="Zeng Q."/>
            <person name="Koehrsen M."/>
            <person name="Haas B."/>
            <person name="Borodovsky M."/>
            <person name="Guigo R."/>
            <person name="Alvarado L."/>
            <person name="Berlin A."/>
            <person name="Borenstein D."/>
            <person name="Chen Z."/>
            <person name="Engels R."/>
            <person name="Freedman E."/>
            <person name="Gellesch M."/>
            <person name="Goldberg J."/>
            <person name="Griggs A."/>
            <person name="Gujja S."/>
            <person name="Heiman D."/>
            <person name="Hepburn T."/>
            <person name="Howarth C."/>
            <person name="Jen D."/>
            <person name="Larson L."/>
            <person name="Lewis B."/>
            <person name="Mehta T."/>
            <person name="Park D."/>
            <person name="Pearson M."/>
            <person name="Roberts A."/>
            <person name="Saif S."/>
            <person name="Shenoy N."/>
            <person name="Sisk P."/>
            <person name="Stolte C."/>
            <person name="Sykes S."/>
            <person name="Walk T."/>
            <person name="White J."/>
            <person name="Yandava C."/>
            <person name="Burger G."/>
            <person name="Gray M.W."/>
            <person name="Holland P.W.H."/>
            <person name="King N."/>
            <person name="Lang F.B.F."/>
            <person name="Roger A.J."/>
            <person name="Ruiz-Trillo I."/>
            <person name="Lander E."/>
            <person name="Nusbaum C."/>
        </authorList>
    </citation>
    <scope>NUCLEOTIDE SEQUENCE [LARGE SCALE GENOMIC DNA]</scope>
    <source>
        <strain evidence="4">ATCC 38327</strain>
    </source>
</reference>